<proteinExistence type="predicted"/>
<name>A0A1C7MXQ7_9FUNG</name>
<organism evidence="1 2">
    <name type="scientific">Choanephora cucurbitarum</name>
    <dbReference type="NCBI Taxonomy" id="101091"/>
    <lineage>
        <taxon>Eukaryota</taxon>
        <taxon>Fungi</taxon>
        <taxon>Fungi incertae sedis</taxon>
        <taxon>Mucoromycota</taxon>
        <taxon>Mucoromycotina</taxon>
        <taxon>Mucoromycetes</taxon>
        <taxon>Mucorales</taxon>
        <taxon>Mucorineae</taxon>
        <taxon>Choanephoraceae</taxon>
        <taxon>Choanephoroideae</taxon>
        <taxon>Choanephora</taxon>
    </lineage>
</organism>
<evidence type="ECO:0000313" key="1">
    <source>
        <dbReference type="EMBL" id="OBZ81613.1"/>
    </source>
</evidence>
<keyword evidence="2" id="KW-1185">Reference proteome</keyword>
<protein>
    <submittedName>
        <fullName evidence="1">Uncharacterized protein</fullName>
    </submittedName>
</protein>
<dbReference type="PANTHER" id="PTHR46579">
    <property type="entry name" value="F5/8 TYPE C DOMAIN-CONTAINING PROTEIN-RELATED"/>
    <property type="match status" value="1"/>
</dbReference>
<evidence type="ECO:0000313" key="2">
    <source>
        <dbReference type="Proteomes" id="UP000093000"/>
    </source>
</evidence>
<dbReference type="OrthoDB" id="3039677at2759"/>
<dbReference type="InParanoid" id="A0A1C7MXQ7"/>
<dbReference type="AlphaFoldDB" id="A0A1C7MXQ7"/>
<gene>
    <name evidence="1" type="ORF">A0J61_10338</name>
</gene>
<dbReference type="Pfam" id="PF02992">
    <property type="entry name" value="Transposase_21"/>
    <property type="match status" value="1"/>
</dbReference>
<accession>A0A1C7MXQ7</accession>
<dbReference type="PANTHER" id="PTHR46579:SF2">
    <property type="entry name" value="C2H2-TYPE DOMAIN-CONTAINING PROTEIN"/>
    <property type="match status" value="1"/>
</dbReference>
<reference evidence="1 2" key="1">
    <citation type="submission" date="2016-03" db="EMBL/GenBank/DDBJ databases">
        <title>Choanephora cucurbitarum.</title>
        <authorList>
            <person name="Min B."/>
            <person name="Park H."/>
            <person name="Park J.-H."/>
            <person name="Shin H.-D."/>
            <person name="Choi I.-G."/>
        </authorList>
    </citation>
    <scope>NUCLEOTIDE SEQUENCE [LARGE SCALE GENOMIC DNA]</scope>
    <source>
        <strain evidence="1 2">KUS-F28377</strain>
    </source>
</reference>
<sequence length="355" mass="40884">MVLCATNETYTFPSSACTFDAWCNSSVFCHDGIKEYANCPTCHSMHPYNSEQEKQALHRRVTCFGKGLLPNSQPCMTDILKANQYGTILPVRSFFYNSVIQTLQSFLMRDNFVNDIKKWKTRQTVTGKLIDIYDGLVWKDFKVKKDDPKAFVEESDYNLLFTLNCDWFRGYKDSYSVGAVYMTIQNLPREVRNLRSNTILVCLINGPNEPSTFQTNNYLKPLVDDLLVLMNGVKMKTKHNGIQKVKAALSLCIMDLPAQKKVAGFTSFSCFHACHKCKKRFGELSGTGNHARDFTDFDDKGWVSRTCEQHREEAEVWRQATTKARRKELEDKNSTRWSVLLDLPYLIQSVMWPLM</sequence>
<comment type="caution">
    <text evidence="1">The sequence shown here is derived from an EMBL/GenBank/DDBJ whole genome shotgun (WGS) entry which is preliminary data.</text>
</comment>
<dbReference type="EMBL" id="LUGH01001124">
    <property type="protein sequence ID" value="OBZ81613.1"/>
    <property type="molecule type" value="Genomic_DNA"/>
</dbReference>
<dbReference type="STRING" id="101091.A0A1C7MXQ7"/>
<dbReference type="Proteomes" id="UP000093000">
    <property type="component" value="Unassembled WGS sequence"/>
</dbReference>
<dbReference type="InterPro" id="IPR004242">
    <property type="entry name" value="Transposase_21"/>
</dbReference>